<dbReference type="Gene3D" id="1.10.155.10">
    <property type="entry name" value="Chemotaxis receptor methyltransferase CheR, N-terminal domain"/>
    <property type="match status" value="1"/>
</dbReference>
<evidence type="ECO:0000256" key="2">
    <source>
        <dbReference type="ARBA" id="ARBA00012534"/>
    </source>
</evidence>
<dbReference type="EMBL" id="JARMAB010000029">
    <property type="protein sequence ID" value="MED1204996.1"/>
    <property type="molecule type" value="Genomic_DNA"/>
</dbReference>
<dbReference type="Proteomes" id="UP001341444">
    <property type="component" value="Unassembled WGS sequence"/>
</dbReference>
<dbReference type="SUPFAM" id="SSF47757">
    <property type="entry name" value="Chemotaxis receptor methyltransferase CheR, N-terminal domain"/>
    <property type="match status" value="1"/>
</dbReference>
<dbReference type="EC" id="2.1.1.80" evidence="2"/>
<reference evidence="7 8" key="1">
    <citation type="submission" date="2023-03" db="EMBL/GenBank/DDBJ databases">
        <title>Bacillus Genome Sequencing.</title>
        <authorList>
            <person name="Dunlap C."/>
        </authorList>
    </citation>
    <scope>NUCLEOTIDE SEQUENCE [LARGE SCALE GENOMIC DNA]</scope>
    <source>
        <strain evidence="7 8">B-23453</strain>
    </source>
</reference>
<proteinExistence type="predicted"/>
<dbReference type="PANTHER" id="PTHR24422:SF19">
    <property type="entry name" value="CHEMOTAXIS PROTEIN METHYLTRANSFERASE"/>
    <property type="match status" value="1"/>
</dbReference>
<evidence type="ECO:0000313" key="7">
    <source>
        <dbReference type="EMBL" id="MED1204996.1"/>
    </source>
</evidence>
<protein>
    <recommendedName>
        <fullName evidence="2">protein-glutamate O-methyltransferase</fullName>
        <ecNumber evidence="2">2.1.1.80</ecNumber>
    </recommendedName>
</protein>
<evidence type="ECO:0000256" key="4">
    <source>
        <dbReference type="ARBA" id="ARBA00022679"/>
    </source>
</evidence>
<dbReference type="Pfam" id="PF01739">
    <property type="entry name" value="CheR"/>
    <property type="match status" value="1"/>
</dbReference>
<evidence type="ECO:0000256" key="1">
    <source>
        <dbReference type="ARBA" id="ARBA00001541"/>
    </source>
</evidence>
<dbReference type="InterPro" id="IPR036804">
    <property type="entry name" value="CheR_N_sf"/>
</dbReference>
<dbReference type="InterPro" id="IPR029063">
    <property type="entry name" value="SAM-dependent_MTases_sf"/>
</dbReference>
<evidence type="ECO:0000259" key="6">
    <source>
        <dbReference type="PROSITE" id="PS50123"/>
    </source>
</evidence>
<dbReference type="PANTHER" id="PTHR24422">
    <property type="entry name" value="CHEMOTAXIS PROTEIN METHYLTRANSFERASE"/>
    <property type="match status" value="1"/>
</dbReference>
<feature type="domain" description="CheR-type methyltransferase" evidence="6">
    <location>
        <begin position="1"/>
        <end position="258"/>
    </location>
</feature>
<keyword evidence="4" id="KW-0808">Transferase</keyword>
<accession>A0ABU6MLZ5</accession>
<dbReference type="InterPro" id="IPR022641">
    <property type="entry name" value="CheR_N"/>
</dbReference>
<comment type="caution">
    <text evidence="7">The sequence shown here is derived from an EMBL/GenBank/DDBJ whole genome shotgun (WGS) entry which is preliminary data.</text>
</comment>
<dbReference type="Gene3D" id="3.40.50.150">
    <property type="entry name" value="Vaccinia Virus protein VP39"/>
    <property type="match status" value="1"/>
</dbReference>
<gene>
    <name evidence="7" type="ORF">P4T90_18270</name>
</gene>
<keyword evidence="3" id="KW-0489">Methyltransferase</keyword>
<sequence>MDQDYQQFSVQVLKKTGIDLSLYKEGQMKRRLATLYEKRGFDSFQEYFKEMNSSTLLLNEFLDRITINVTEFFRNAQRWSVLENKILPRLIAENKPLKIWSAASSTGEEPYTLAMILSNYLPGSQFSILATDIDNLAIQRAREGVYQERSLSEVPVGMKKKYFQQDGSLYRISPEIKRLVTFKQHNLLAEPFDYPFDLIICRNVLIYFTEEAKTLLYRKFSESLRPGGSLFVGSTEQIFTPREYNLEIEDTFFYKRLC</sequence>
<evidence type="ECO:0000256" key="3">
    <source>
        <dbReference type="ARBA" id="ARBA00022603"/>
    </source>
</evidence>
<dbReference type="SUPFAM" id="SSF53335">
    <property type="entry name" value="S-adenosyl-L-methionine-dependent methyltransferases"/>
    <property type="match status" value="1"/>
</dbReference>
<dbReference type="SMART" id="SM00138">
    <property type="entry name" value="MeTrc"/>
    <property type="match status" value="1"/>
</dbReference>
<dbReference type="Pfam" id="PF03705">
    <property type="entry name" value="CheR_N"/>
    <property type="match status" value="1"/>
</dbReference>
<evidence type="ECO:0000313" key="8">
    <source>
        <dbReference type="Proteomes" id="UP001341444"/>
    </source>
</evidence>
<dbReference type="InterPro" id="IPR050903">
    <property type="entry name" value="Bact_Chemotaxis_MeTrfase"/>
</dbReference>
<comment type="catalytic activity">
    <reaction evidence="1">
        <text>L-glutamyl-[protein] + S-adenosyl-L-methionine = [protein]-L-glutamate 5-O-methyl ester + S-adenosyl-L-homocysteine</text>
        <dbReference type="Rhea" id="RHEA:24452"/>
        <dbReference type="Rhea" id="RHEA-COMP:10208"/>
        <dbReference type="Rhea" id="RHEA-COMP:10311"/>
        <dbReference type="ChEBI" id="CHEBI:29973"/>
        <dbReference type="ChEBI" id="CHEBI:57856"/>
        <dbReference type="ChEBI" id="CHEBI:59789"/>
        <dbReference type="ChEBI" id="CHEBI:82795"/>
        <dbReference type="EC" id="2.1.1.80"/>
    </reaction>
</comment>
<dbReference type="RefSeq" id="WP_066262673.1">
    <property type="nucleotide sequence ID" value="NZ_JARMAB010000029.1"/>
</dbReference>
<dbReference type="InterPro" id="IPR000780">
    <property type="entry name" value="CheR_MeTrfase"/>
</dbReference>
<name>A0ABU6MLZ5_9BACI</name>
<dbReference type="PRINTS" id="PR00996">
    <property type="entry name" value="CHERMTFRASE"/>
</dbReference>
<organism evidence="7 8">
    <name type="scientific">Heyndrickxia acidicola</name>
    <dbReference type="NCBI Taxonomy" id="209389"/>
    <lineage>
        <taxon>Bacteria</taxon>
        <taxon>Bacillati</taxon>
        <taxon>Bacillota</taxon>
        <taxon>Bacilli</taxon>
        <taxon>Bacillales</taxon>
        <taxon>Bacillaceae</taxon>
        <taxon>Heyndrickxia</taxon>
    </lineage>
</organism>
<dbReference type="InterPro" id="IPR022642">
    <property type="entry name" value="CheR_C"/>
</dbReference>
<keyword evidence="5" id="KW-0949">S-adenosyl-L-methionine</keyword>
<keyword evidence="8" id="KW-1185">Reference proteome</keyword>
<dbReference type="PROSITE" id="PS50123">
    <property type="entry name" value="CHER"/>
    <property type="match status" value="1"/>
</dbReference>
<evidence type="ECO:0000256" key="5">
    <source>
        <dbReference type="ARBA" id="ARBA00022691"/>
    </source>
</evidence>